<evidence type="ECO:0000313" key="2">
    <source>
        <dbReference type="EMBL" id="KAJ7022248.1"/>
    </source>
</evidence>
<feature type="region of interest" description="Disordered" evidence="1">
    <location>
        <begin position="715"/>
        <end position="752"/>
    </location>
</feature>
<feature type="compositionally biased region" description="Basic residues" evidence="1">
    <location>
        <begin position="830"/>
        <end position="839"/>
    </location>
</feature>
<feature type="region of interest" description="Disordered" evidence="1">
    <location>
        <begin position="396"/>
        <end position="437"/>
    </location>
</feature>
<reference evidence="2" key="1">
    <citation type="submission" date="2023-03" db="EMBL/GenBank/DDBJ databases">
        <title>Massive genome expansion in bonnet fungi (Mycena s.s.) driven by repeated elements and novel gene families across ecological guilds.</title>
        <authorList>
            <consortium name="Lawrence Berkeley National Laboratory"/>
            <person name="Harder C.B."/>
            <person name="Miyauchi S."/>
            <person name="Viragh M."/>
            <person name="Kuo A."/>
            <person name="Thoen E."/>
            <person name="Andreopoulos B."/>
            <person name="Lu D."/>
            <person name="Skrede I."/>
            <person name="Drula E."/>
            <person name="Henrissat B."/>
            <person name="Morin E."/>
            <person name="Kohler A."/>
            <person name="Barry K."/>
            <person name="LaButti K."/>
            <person name="Morin E."/>
            <person name="Salamov A."/>
            <person name="Lipzen A."/>
            <person name="Mereny Z."/>
            <person name="Hegedus B."/>
            <person name="Baldrian P."/>
            <person name="Stursova M."/>
            <person name="Weitz H."/>
            <person name="Taylor A."/>
            <person name="Grigoriev I.V."/>
            <person name="Nagy L.G."/>
            <person name="Martin F."/>
            <person name="Kauserud H."/>
        </authorList>
    </citation>
    <scope>NUCLEOTIDE SEQUENCE</scope>
    <source>
        <strain evidence="2">CBHHK200</strain>
    </source>
</reference>
<comment type="caution">
    <text evidence="2">The sequence shown here is derived from an EMBL/GenBank/DDBJ whole genome shotgun (WGS) entry which is preliminary data.</text>
</comment>
<feature type="compositionally biased region" description="Basic residues" evidence="1">
    <location>
        <begin position="340"/>
        <end position="364"/>
    </location>
</feature>
<feature type="region of interest" description="Disordered" evidence="1">
    <location>
        <begin position="683"/>
        <end position="703"/>
    </location>
</feature>
<evidence type="ECO:0000313" key="3">
    <source>
        <dbReference type="Proteomes" id="UP001218188"/>
    </source>
</evidence>
<dbReference type="Proteomes" id="UP001218188">
    <property type="component" value="Unassembled WGS sequence"/>
</dbReference>
<name>A0AAD6S8D3_9AGAR</name>
<feature type="compositionally biased region" description="Low complexity" evidence="1">
    <location>
        <begin position="607"/>
        <end position="619"/>
    </location>
</feature>
<feature type="region of interest" description="Disordered" evidence="1">
    <location>
        <begin position="577"/>
        <end position="635"/>
    </location>
</feature>
<dbReference type="EMBL" id="JARJCM010000213">
    <property type="protein sequence ID" value="KAJ7022248.1"/>
    <property type="molecule type" value="Genomic_DNA"/>
</dbReference>
<dbReference type="AlphaFoldDB" id="A0AAD6S8D3"/>
<accession>A0AAD6S8D3</accession>
<evidence type="ECO:0000256" key="1">
    <source>
        <dbReference type="SAM" id="MobiDB-lite"/>
    </source>
</evidence>
<feature type="region of interest" description="Disordered" evidence="1">
    <location>
        <begin position="784"/>
        <end position="845"/>
    </location>
</feature>
<organism evidence="2 3">
    <name type="scientific">Mycena alexandri</name>
    <dbReference type="NCBI Taxonomy" id="1745969"/>
    <lineage>
        <taxon>Eukaryota</taxon>
        <taxon>Fungi</taxon>
        <taxon>Dikarya</taxon>
        <taxon>Basidiomycota</taxon>
        <taxon>Agaricomycotina</taxon>
        <taxon>Agaricomycetes</taxon>
        <taxon>Agaricomycetidae</taxon>
        <taxon>Agaricales</taxon>
        <taxon>Marasmiineae</taxon>
        <taxon>Mycenaceae</taxon>
        <taxon>Mycena</taxon>
    </lineage>
</organism>
<feature type="compositionally biased region" description="Basic and acidic residues" evidence="1">
    <location>
        <begin position="716"/>
        <end position="752"/>
    </location>
</feature>
<protein>
    <submittedName>
        <fullName evidence="2">Uncharacterized protein</fullName>
    </submittedName>
</protein>
<sequence>MPAHTWTTPAQFQLLSAHMPEYIVRHAQKKVSKVWPLIFEDFFRHHPVNGMVGVDKASATDEQWQALQEAILMRRGQIKAWFRYQHRKTHRTTTARRSAQSTLSSTLFNVKPTRHRVHRVTEVFQKRNRQRVNEVLAERGHDELNEEHMAIDGEDLEAQETRTKAVRGARLRMHNEVVRELYEDAPEWEREAIAEAIREEKENMGASTEQSALEAASEQRQIAIDDSGVVMEKVLQTLADKTGWFSFAIWGGPNPRHGGDLSLKCAVYGNTPAGNDFIAQHANYDEGISLPFQEFLRRCFENGLLRPPVVPANAVNVDGLIPLDPEEDTPLAAENPAKTAKTKKTSAKSNARKARPKRVPKPRKAVAPPAPAPSATLSRRPLLPLRFLEQDDLIFGNDNGQDDMFPESLPSTSPSSPSTPVATQWPEGMSAPTSPRTAARNAELERGGIVATATYAAAVVDPVLLQLAVTPPRPRPCFNVAAFAPNHIVGGSPGASDPGGFRWGAPSAPHLEPFRRNMGTSQSTATSGWQSTSASGSTLPGLFGKYLATSPMRAYRDQLAYQEQVAARPSVDIFGLSPPPRPAAAAAPPAPSAAAPPAPPFVPAPAPAATTSGASTTTPVVHASGPAATPVYASRPMANPTKSAARAAKAAATGNSAAAVIAAAAKKRGKKVKRDALTDITNDIPDTPAVSDPTAAAPAPAAGDENVQLCVHQPGRTRESLRRAKEVEERAKATEAEQRRLASRLHNPDGNHDLVCVPALRRSGRDGKVPARLDEGYVGKVKTTRGELGGMRGPAGVELVKHGRGANTQRPPPKTKAVPAAKPKTATASQRRRTEKRTRGKNDDL</sequence>
<feature type="compositionally biased region" description="Low complexity" evidence="1">
    <location>
        <begin position="406"/>
        <end position="420"/>
    </location>
</feature>
<keyword evidence="3" id="KW-1185">Reference proteome</keyword>
<feature type="compositionally biased region" description="Pro residues" evidence="1">
    <location>
        <begin position="577"/>
        <end position="606"/>
    </location>
</feature>
<proteinExistence type="predicted"/>
<gene>
    <name evidence="2" type="ORF">C8F04DRAFT_1194657</name>
</gene>
<feature type="compositionally biased region" description="Low complexity" evidence="1">
    <location>
        <begin position="685"/>
        <end position="702"/>
    </location>
</feature>
<feature type="compositionally biased region" description="Low complexity" evidence="1">
    <location>
        <begin position="815"/>
        <end position="828"/>
    </location>
</feature>
<feature type="region of interest" description="Disordered" evidence="1">
    <location>
        <begin position="326"/>
        <end position="378"/>
    </location>
</feature>